<keyword evidence="6" id="KW-0378">Hydrolase</keyword>
<protein>
    <submittedName>
        <fullName evidence="6">Murein hydrolase effector protein LrgB</fullName>
    </submittedName>
</protein>
<evidence type="ECO:0000256" key="3">
    <source>
        <dbReference type="ARBA" id="ARBA00022989"/>
    </source>
</evidence>
<reference evidence="6" key="1">
    <citation type="journal article" date="2023" name="Int. J. Syst. Evol. Microbiol.">
        <title>Mesoterricola silvestris gen. nov., sp. nov., Mesoterricola sediminis sp. nov., Geothrix oryzae sp. nov., Geothrix edaphica sp. nov., Geothrix rubra sp. nov., and Geothrix limicola sp. nov., six novel members of Acidobacteriota isolated from soils.</title>
        <authorList>
            <person name="Itoh H."/>
            <person name="Sugisawa Y."/>
            <person name="Mise K."/>
            <person name="Xu Z."/>
            <person name="Kuniyasu M."/>
            <person name="Ushijima N."/>
            <person name="Kawano K."/>
            <person name="Kobayashi E."/>
            <person name="Shiratori Y."/>
            <person name="Masuda Y."/>
            <person name="Senoo K."/>
        </authorList>
    </citation>
    <scope>NUCLEOTIDE SEQUENCE</scope>
    <source>
        <strain evidence="6">W786</strain>
    </source>
</reference>
<dbReference type="AlphaFoldDB" id="A0AA48KD33"/>
<feature type="transmembrane region" description="Helical" evidence="5">
    <location>
        <begin position="59"/>
        <end position="79"/>
    </location>
</feature>
<keyword evidence="4 5" id="KW-0472">Membrane</keyword>
<comment type="subcellular location">
    <subcellularLocation>
        <location evidence="1">Membrane</location>
        <topology evidence="1">Multi-pass membrane protein</topology>
    </subcellularLocation>
</comment>
<name>A0AA48KD33_9BACT</name>
<keyword evidence="7" id="KW-1185">Reference proteome</keyword>
<evidence type="ECO:0000256" key="5">
    <source>
        <dbReference type="SAM" id="Phobius"/>
    </source>
</evidence>
<accession>A0AA48KD33</accession>
<organism evidence="6 7">
    <name type="scientific">Mesoterricola sediminis</name>
    <dbReference type="NCBI Taxonomy" id="2927980"/>
    <lineage>
        <taxon>Bacteria</taxon>
        <taxon>Pseudomonadati</taxon>
        <taxon>Acidobacteriota</taxon>
        <taxon>Holophagae</taxon>
        <taxon>Holophagales</taxon>
        <taxon>Holophagaceae</taxon>
        <taxon>Mesoterricola</taxon>
    </lineage>
</organism>
<evidence type="ECO:0000256" key="1">
    <source>
        <dbReference type="ARBA" id="ARBA00004141"/>
    </source>
</evidence>
<dbReference type="Pfam" id="PF04172">
    <property type="entry name" value="LrgB"/>
    <property type="match status" value="1"/>
</dbReference>
<feature type="transmembrane region" description="Helical" evidence="5">
    <location>
        <begin position="35"/>
        <end position="53"/>
    </location>
</feature>
<keyword evidence="3 5" id="KW-1133">Transmembrane helix</keyword>
<feature type="transmembrane region" description="Helical" evidence="5">
    <location>
        <begin position="91"/>
        <end position="113"/>
    </location>
</feature>
<dbReference type="PANTHER" id="PTHR30249:SF16">
    <property type="entry name" value="INNER MEMBRANE PROTEIN"/>
    <property type="match status" value="1"/>
</dbReference>
<evidence type="ECO:0000256" key="4">
    <source>
        <dbReference type="ARBA" id="ARBA00023136"/>
    </source>
</evidence>
<feature type="transmembrane region" description="Helical" evidence="5">
    <location>
        <begin position="201"/>
        <end position="223"/>
    </location>
</feature>
<gene>
    <name evidence="6" type="ORF">METESE_27240</name>
</gene>
<dbReference type="GO" id="GO:0016787">
    <property type="term" value="F:hydrolase activity"/>
    <property type="evidence" value="ECO:0007669"/>
    <property type="project" value="UniProtKB-KW"/>
</dbReference>
<feature type="transmembrane region" description="Helical" evidence="5">
    <location>
        <begin position="133"/>
        <end position="163"/>
    </location>
</feature>
<dbReference type="KEGG" id="msea:METESE_27240"/>
<dbReference type="InterPro" id="IPR007300">
    <property type="entry name" value="CidB/LrgB"/>
</dbReference>
<keyword evidence="2 5" id="KW-0812">Transmembrane</keyword>
<dbReference type="GO" id="GO:0016020">
    <property type="term" value="C:membrane"/>
    <property type="evidence" value="ECO:0007669"/>
    <property type="project" value="UniProtKB-SubCell"/>
</dbReference>
<evidence type="ECO:0000256" key="2">
    <source>
        <dbReference type="ARBA" id="ARBA00022692"/>
    </source>
</evidence>
<dbReference type="PANTHER" id="PTHR30249">
    <property type="entry name" value="PUTATIVE SEROTONIN TRANSPORTER"/>
    <property type="match status" value="1"/>
</dbReference>
<proteinExistence type="predicted"/>
<evidence type="ECO:0000313" key="6">
    <source>
        <dbReference type="EMBL" id="BDU77766.1"/>
    </source>
</evidence>
<feature type="transmembrane region" description="Helical" evidence="5">
    <location>
        <begin position="6"/>
        <end position="23"/>
    </location>
</feature>
<sequence length="231" mass="23901">MSWLAGALWSLATIALYGLAKRLHRRFQAWWSSPLLTAPATLLLAAASLHVGYRAYIGGTHWLVALLGPAVVAFAVPIHKRRALILRHGPLLLAGVIVGSLTSFASSLLLARWLGLDGTLVRSLLPRSMSTPFALLVSDSLGGVPALTAVFVLLTGVLGAALGDGVLGVLPLRTGLARGALFGMGAHGAGTARALQIDPEMGAIAGVVMVLVGLVNLAVAPFLGPLLRHLL</sequence>
<dbReference type="EMBL" id="AP027081">
    <property type="protein sequence ID" value="BDU77766.1"/>
    <property type="molecule type" value="Genomic_DNA"/>
</dbReference>
<dbReference type="Proteomes" id="UP001228113">
    <property type="component" value="Chromosome"/>
</dbReference>
<evidence type="ECO:0000313" key="7">
    <source>
        <dbReference type="Proteomes" id="UP001228113"/>
    </source>
</evidence>